<protein>
    <submittedName>
        <fullName evidence="2">Transposable element Tcb2 transposase</fullName>
    </submittedName>
</protein>
<name>A0A8X6SMD4_TRICX</name>
<gene>
    <name evidence="2" type="primary">TCB2_299</name>
    <name evidence="2" type="ORF">TNCV_2350701</name>
</gene>
<keyword evidence="1" id="KW-0732">Signal</keyword>
<evidence type="ECO:0000313" key="3">
    <source>
        <dbReference type="Proteomes" id="UP000887159"/>
    </source>
</evidence>
<sequence>MEMGCHRLMLLGILMCLVVWSTVSRINIKPKHLCPEDMFQANHELQHLQDNGGTLTGVRYRDEILDPYIHLYAGAVGNGILMDDNARPHRDILIEENLEGLGLERM</sequence>
<accession>A0A8X6SMD4</accession>
<feature type="chain" id="PRO_5036467749" evidence="1">
    <location>
        <begin position="25"/>
        <end position="106"/>
    </location>
</feature>
<reference evidence="2" key="1">
    <citation type="submission" date="2020-08" db="EMBL/GenBank/DDBJ databases">
        <title>Multicomponent nature underlies the extraordinary mechanical properties of spider dragline silk.</title>
        <authorList>
            <person name="Kono N."/>
            <person name="Nakamura H."/>
            <person name="Mori M."/>
            <person name="Yoshida Y."/>
            <person name="Ohtoshi R."/>
            <person name="Malay A.D."/>
            <person name="Moran D.A.P."/>
            <person name="Tomita M."/>
            <person name="Numata K."/>
            <person name="Arakawa K."/>
        </authorList>
    </citation>
    <scope>NUCLEOTIDE SEQUENCE</scope>
</reference>
<organism evidence="2 3">
    <name type="scientific">Trichonephila clavipes</name>
    <name type="common">Golden silk orbweaver</name>
    <name type="synonym">Nephila clavipes</name>
    <dbReference type="NCBI Taxonomy" id="2585209"/>
    <lineage>
        <taxon>Eukaryota</taxon>
        <taxon>Metazoa</taxon>
        <taxon>Ecdysozoa</taxon>
        <taxon>Arthropoda</taxon>
        <taxon>Chelicerata</taxon>
        <taxon>Arachnida</taxon>
        <taxon>Araneae</taxon>
        <taxon>Araneomorphae</taxon>
        <taxon>Entelegynae</taxon>
        <taxon>Araneoidea</taxon>
        <taxon>Nephilidae</taxon>
        <taxon>Trichonephila</taxon>
    </lineage>
</organism>
<dbReference type="Proteomes" id="UP000887159">
    <property type="component" value="Unassembled WGS sequence"/>
</dbReference>
<evidence type="ECO:0000256" key="1">
    <source>
        <dbReference type="SAM" id="SignalP"/>
    </source>
</evidence>
<proteinExistence type="predicted"/>
<keyword evidence="3" id="KW-1185">Reference proteome</keyword>
<feature type="signal peptide" evidence="1">
    <location>
        <begin position="1"/>
        <end position="24"/>
    </location>
</feature>
<dbReference type="EMBL" id="BMAU01021338">
    <property type="protein sequence ID" value="GFY16427.1"/>
    <property type="molecule type" value="Genomic_DNA"/>
</dbReference>
<dbReference type="AlphaFoldDB" id="A0A8X6SMD4"/>
<comment type="caution">
    <text evidence="2">The sequence shown here is derived from an EMBL/GenBank/DDBJ whole genome shotgun (WGS) entry which is preliminary data.</text>
</comment>
<evidence type="ECO:0000313" key="2">
    <source>
        <dbReference type="EMBL" id="GFY16427.1"/>
    </source>
</evidence>